<feature type="transmembrane region" description="Helical" evidence="1">
    <location>
        <begin position="32"/>
        <end position="59"/>
    </location>
</feature>
<evidence type="ECO:0000313" key="3">
    <source>
        <dbReference type="Proteomes" id="UP000030745"/>
    </source>
</evidence>
<accession>A0A067CSJ0</accession>
<protein>
    <submittedName>
        <fullName evidence="2">Uncharacterized protein</fullName>
    </submittedName>
</protein>
<sequence length="155" mass="15267">MDGLLGIVTAIVVVLALPLLLAGAHYRRYAGVFTGFFLGAGFAVAFGAVGFAILAIALAMAVLGGLCLRGSGLCTVAAAVAALTLALCDANDVASATANVVSLVVAVVFGAFSSDVDAAIVLASALDGALVVTTCGLVWTDNLDPHALSTIGSRT</sequence>
<keyword evidence="3" id="KW-1185">Reference proteome</keyword>
<dbReference type="GeneID" id="24127856"/>
<dbReference type="Proteomes" id="UP000030745">
    <property type="component" value="Unassembled WGS sequence"/>
</dbReference>
<feature type="transmembrane region" description="Helical" evidence="1">
    <location>
        <begin position="93"/>
        <end position="112"/>
    </location>
</feature>
<feature type="transmembrane region" description="Helical" evidence="1">
    <location>
        <begin position="119"/>
        <end position="139"/>
    </location>
</feature>
<dbReference type="EMBL" id="KK583205">
    <property type="protein sequence ID" value="KDO29506.1"/>
    <property type="molecule type" value="Genomic_DNA"/>
</dbReference>
<evidence type="ECO:0000313" key="2">
    <source>
        <dbReference type="EMBL" id="KDO29506.1"/>
    </source>
</evidence>
<organism evidence="2 3">
    <name type="scientific">Saprolegnia parasitica (strain CBS 223.65)</name>
    <dbReference type="NCBI Taxonomy" id="695850"/>
    <lineage>
        <taxon>Eukaryota</taxon>
        <taxon>Sar</taxon>
        <taxon>Stramenopiles</taxon>
        <taxon>Oomycota</taxon>
        <taxon>Saprolegniomycetes</taxon>
        <taxon>Saprolegniales</taxon>
        <taxon>Saprolegniaceae</taxon>
        <taxon>Saprolegnia</taxon>
    </lineage>
</organism>
<evidence type="ECO:0000256" key="1">
    <source>
        <dbReference type="SAM" id="Phobius"/>
    </source>
</evidence>
<reference evidence="2 3" key="1">
    <citation type="journal article" date="2013" name="PLoS Genet.">
        <title>Distinctive expansion of potential virulence genes in the genome of the oomycete fish pathogen Saprolegnia parasitica.</title>
        <authorList>
            <person name="Jiang R.H."/>
            <person name="de Bruijn I."/>
            <person name="Haas B.J."/>
            <person name="Belmonte R."/>
            <person name="Lobach L."/>
            <person name="Christie J."/>
            <person name="van den Ackerveken G."/>
            <person name="Bottin A."/>
            <person name="Bulone V."/>
            <person name="Diaz-Moreno S.M."/>
            <person name="Dumas B."/>
            <person name="Fan L."/>
            <person name="Gaulin E."/>
            <person name="Govers F."/>
            <person name="Grenville-Briggs L.J."/>
            <person name="Horner N.R."/>
            <person name="Levin J.Z."/>
            <person name="Mammella M."/>
            <person name="Meijer H.J."/>
            <person name="Morris P."/>
            <person name="Nusbaum C."/>
            <person name="Oome S."/>
            <person name="Phillips A.J."/>
            <person name="van Rooyen D."/>
            <person name="Rzeszutek E."/>
            <person name="Saraiva M."/>
            <person name="Secombes C.J."/>
            <person name="Seidl M.F."/>
            <person name="Snel B."/>
            <person name="Stassen J.H."/>
            <person name="Sykes S."/>
            <person name="Tripathy S."/>
            <person name="van den Berg H."/>
            <person name="Vega-Arreguin J.C."/>
            <person name="Wawra S."/>
            <person name="Young S.K."/>
            <person name="Zeng Q."/>
            <person name="Dieguez-Uribeondo J."/>
            <person name="Russ C."/>
            <person name="Tyler B.M."/>
            <person name="van West P."/>
        </authorList>
    </citation>
    <scope>NUCLEOTIDE SEQUENCE [LARGE SCALE GENOMIC DNA]</scope>
    <source>
        <strain evidence="2 3">CBS 223.65</strain>
    </source>
</reference>
<gene>
    <name evidence="2" type="ORF">SPRG_05462</name>
</gene>
<keyword evidence="1" id="KW-0812">Transmembrane</keyword>
<dbReference type="VEuPathDB" id="FungiDB:SPRG_05462"/>
<name>A0A067CSJ0_SAPPC</name>
<dbReference type="RefSeq" id="XP_012199573.1">
    <property type="nucleotide sequence ID" value="XM_012344183.1"/>
</dbReference>
<dbReference type="KEGG" id="spar:SPRG_05462"/>
<proteinExistence type="predicted"/>
<dbReference type="AlphaFoldDB" id="A0A067CSJ0"/>
<keyword evidence="1" id="KW-1133">Transmembrane helix</keyword>
<feature type="transmembrane region" description="Helical" evidence="1">
    <location>
        <begin position="66"/>
        <end position="87"/>
    </location>
</feature>
<keyword evidence="1" id="KW-0472">Membrane</keyword>